<dbReference type="GO" id="GO:0005634">
    <property type="term" value="C:nucleus"/>
    <property type="evidence" value="ECO:0007669"/>
    <property type="project" value="UniProtKB-SubCell"/>
</dbReference>
<gene>
    <name evidence="6" type="ORF">SEMRO_478_G150960.1</name>
</gene>
<keyword evidence="3" id="KW-0963">Cytoplasm</keyword>
<feature type="region of interest" description="Disordered" evidence="5">
    <location>
        <begin position="223"/>
        <end position="281"/>
    </location>
</feature>
<dbReference type="AlphaFoldDB" id="A0A9N8DYJ9"/>
<evidence type="ECO:0000313" key="7">
    <source>
        <dbReference type="Proteomes" id="UP001153069"/>
    </source>
</evidence>
<evidence type="ECO:0000256" key="1">
    <source>
        <dbReference type="ARBA" id="ARBA00004123"/>
    </source>
</evidence>
<evidence type="ECO:0000256" key="5">
    <source>
        <dbReference type="SAM" id="MobiDB-lite"/>
    </source>
</evidence>
<organism evidence="6 7">
    <name type="scientific">Seminavis robusta</name>
    <dbReference type="NCBI Taxonomy" id="568900"/>
    <lineage>
        <taxon>Eukaryota</taxon>
        <taxon>Sar</taxon>
        <taxon>Stramenopiles</taxon>
        <taxon>Ochrophyta</taxon>
        <taxon>Bacillariophyta</taxon>
        <taxon>Bacillariophyceae</taxon>
        <taxon>Bacillariophycidae</taxon>
        <taxon>Naviculales</taxon>
        <taxon>Naviculaceae</taxon>
        <taxon>Seminavis</taxon>
    </lineage>
</organism>
<feature type="compositionally biased region" description="Basic and acidic residues" evidence="5">
    <location>
        <begin position="603"/>
        <end position="619"/>
    </location>
</feature>
<dbReference type="OrthoDB" id="7344096at2759"/>
<dbReference type="Proteomes" id="UP001153069">
    <property type="component" value="Unassembled WGS sequence"/>
</dbReference>
<keyword evidence="4" id="KW-0539">Nucleus</keyword>
<protein>
    <submittedName>
        <fullName evidence="6">IQ domain-containing protein</fullName>
    </submittedName>
</protein>
<dbReference type="GO" id="GO:0005737">
    <property type="term" value="C:cytoplasm"/>
    <property type="evidence" value="ECO:0007669"/>
    <property type="project" value="UniProtKB-SubCell"/>
</dbReference>
<dbReference type="InterPro" id="IPR044159">
    <property type="entry name" value="IQM"/>
</dbReference>
<accession>A0A9N8DYJ9</accession>
<comment type="caution">
    <text evidence="6">The sequence shown here is derived from an EMBL/GenBank/DDBJ whole genome shotgun (WGS) entry which is preliminary data.</text>
</comment>
<dbReference type="PANTHER" id="PTHR31250">
    <property type="entry name" value="IQ DOMAIN-CONTAINING PROTEIN IQM3"/>
    <property type="match status" value="1"/>
</dbReference>
<name>A0A9N8DYJ9_9STRA</name>
<evidence type="ECO:0000256" key="2">
    <source>
        <dbReference type="ARBA" id="ARBA00004496"/>
    </source>
</evidence>
<dbReference type="EMBL" id="CAICTM010000477">
    <property type="protein sequence ID" value="CAB9511293.1"/>
    <property type="molecule type" value="Genomic_DNA"/>
</dbReference>
<sequence length="722" mass="79847">MSTTSSIEDVTMDEVARIMREEDAQFLESIHLDRHNHLHGEDTDEDDDDDGVILVGEDGEKLVMTEEMDLSSASSSKKKGRLFRSYSSGYHSDGTGGGVVVASSLPEENEPDVIYRQCLSGEIKSYRSASPHHHNGGKLPIAETDETTTTTTIEVTDCEETTPSRPTCVATNAEQLVMAANSPSVKRSISSNRRINEAVQFAEAVGEMPPLVDSNELCIIEEDNDDDDTDEDEDGDGTVVHHDPNDMTMVDDTTTTQTPQSQQQQLNNTGRPPDSDDGFSDPMAAIAIAAAAAAGEGGGGSSRDSLPPVALTRRKSRPKWPFQLPGWTFSRLDTSMHKILEITAEDYVYKGIRSNPPEIVKRGISRGNHVQLHRKAWLEVSDKYHRYGKNLRLYYRHWESLGYPTNMFFDWLDSKGEAAGQPLPELEECPRSKLDSDSVLYIANPEVTQGYALSIVTDGVSGRARFVDVDGEMVQTGPEGWIFVLRDGVIYGAAKVTSISGHSKKRFHHSSFFGGKAVAAAGIIITDEEGFLVRLYPHSGHYRPREAHMQRLLYFLYHQGVDLRTFEMDIQQIMHVARDKADSKQKKPKKPLQQDDNNNGKHINGEPRTSIKPEGEKKKKIDSLQLMPAVSVACYVAHKAHFIGEGVFAQIHQLKTANVASVSEALQLLNRKRRVSVTSSTKDQTLFNGETKPLSIERTDSACERTGSACSRSSKTFTEATS</sequence>
<reference evidence="6" key="1">
    <citation type="submission" date="2020-06" db="EMBL/GenBank/DDBJ databases">
        <authorList>
            <consortium name="Plant Systems Biology data submission"/>
        </authorList>
    </citation>
    <scope>NUCLEOTIDE SEQUENCE</scope>
    <source>
        <strain evidence="6">D6</strain>
    </source>
</reference>
<dbReference type="PANTHER" id="PTHR31250:SF27">
    <property type="entry name" value="IQ DOMAIN-CONTAINING PROTEIN IQM5"/>
    <property type="match status" value="1"/>
</dbReference>
<comment type="subcellular location">
    <subcellularLocation>
        <location evidence="2">Cytoplasm</location>
    </subcellularLocation>
    <subcellularLocation>
        <location evidence="1">Nucleus</location>
    </subcellularLocation>
</comment>
<feature type="compositionally biased region" description="Low complexity" evidence="5">
    <location>
        <begin position="253"/>
        <end position="265"/>
    </location>
</feature>
<evidence type="ECO:0000256" key="4">
    <source>
        <dbReference type="ARBA" id="ARBA00023242"/>
    </source>
</evidence>
<keyword evidence="7" id="KW-1185">Reference proteome</keyword>
<feature type="compositionally biased region" description="Acidic residues" evidence="5">
    <location>
        <begin position="223"/>
        <end position="236"/>
    </location>
</feature>
<feature type="region of interest" description="Disordered" evidence="5">
    <location>
        <begin position="578"/>
        <end position="619"/>
    </location>
</feature>
<evidence type="ECO:0000256" key="3">
    <source>
        <dbReference type="ARBA" id="ARBA00022490"/>
    </source>
</evidence>
<proteinExistence type="predicted"/>
<evidence type="ECO:0000313" key="6">
    <source>
        <dbReference type="EMBL" id="CAB9511293.1"/>
    </source>
</evidence>